<feature type="compositionally biased region" description="Low complexity" evidence="1">
    <location>
        <begin position="53"/>
        <end position="68"/>
    </location>
</feature>
<name>A0AAD8RGK5_LOLMU</name>
<protein>
    <submittedName>
        <fullName evidence="2">Uncharacterized protein</fullName>
    </submittedName>
</protein>
<dbReference type="Proteomes" id="UP001231189">
    <property type="component" value="Unassembled WGS sequence"/>
</dbReference>
<organism evidence="2 3">
    <name type="scientific">Lolium multiflorum</name>
    <name type="common">Italian ryegrass</name>
    <name type="synonym">Lolium perenne subsp. multiflorum</name>
    <dbReference type="NCBI Taxonomy" id="4521"/>
    <lineage>
        <taxon>Eukaryota</taxon>
        <taxon>Viridiplantae</taxon>
        <taxon>Streptophyta</taxon>
        <taxon>Embryophyta</taxon>
        <taxon>Tracheophyta</taxon>
        <taxon>Spermatophyta</taxon>
        <taxon>Magnoliopsida</taxon>
        <taxon>Liliopsida</taxon>
        <taxon>Poales</taxon>
        <taxon>Poaceae</taxon>
        <taxon>BOP clade</taxon>
        <taxon>Pooideae</taxon>
        <taxon>Poodae</taxon>
        <taxon>Poeae</taxon>
        <taxon>Poeae Chloroplast Group 2 (Poeae type)</taxon>
        <taxon>Loliodinae</taxon>
        <taxon>Loliinae</taxon>
        <taxon>Lolium</taxon>
    </lineage>
</organism>
<accession>A0AAD8RGK5</accession>
<keyword evidence="3" id="KW-1185">Reference proteome</keyword>
<gene>
    <name evidence="2" type="ORF">QYE76_026622</name>
</gene>
<feature type="compositionally biased region" description="Low complexity" evidence="1">
    <location>
        <begin position="1"/>
        <end position="12"/>
    </location>
</feature>
<feature type="compositionally biased region" description="Pro residues" evidence="1">
    <location>
        <begin position="34"/>
        <end position="46"/>
    </location>
</feature>
<dbReference type="EMBL" id="JAUUTY010000006">
    <property type="protein sequence ID" value="KAK1621105.1"/>
    <property type="molecule type" value="Genomic_DNA"/>
</dbReference>
<sequence>MSSAPPAQQSKPSYHRRHPNSGPRQQQRYVPKSAAPPAPKPSPPPSLTTALRSSAAPSASGAGGSSSADGFVAYLPHDEAVAAGLGGLDAQESQVVVDLLKDTLASLLRTKPREFWRQASRFAERARVAVNPIGRRLFEVMEAKHNNLCVAADVQTAKQLLELANKVQKS</sequence>
<proteinExistence type="predicted"/>
<dbReference type="PANTHER" id="PTHR21494">
    <property type="entry name" value="ACTIVATING SIGNAL COINTEGRATOR 1 COMPLEX SUBUNIT 2 ASC-1 COMPLEX SUBUNIT P100"/>
    <property type="match status" value="1"/>
</dbReference>
<dbReference type="GO" id="GO:0043130">
    <property type="term" value="F:ubiquitin binding"/>
    <property type="evidence" value="ECO:0007669"/>
    <property type="project" value="TreeGrafter"/>
</dbReference>
<dbReference type="PANTHER" id="PTHR21494:SF0">
    <property type="entry name" value="ACTIVATING SIGNAL COINTEGRATOR 1 COMPLEX SUBUNIT 2"/>
    <property type="match status" value="1"/>
</dbReference>
<dbReference type="InterPro" id="IPR052586">
    <property type="entry name" value="ASCC2"/>
</dbReference>
<comment type="caution">
    <text evidence="2">The sequence shown here is derived from an EMBL/GenBank/DDBJ whole genome shotgun (WGS) entry which is preliminary data.</text>
</comment>
<dbReference type="AlphaFoldDB" id="A0AAD8RGK5"/>
<evidence type="ECO:0000313" key="2">
    <source>
        <dbReference type="EMBL" id="KAK1621105.1"/>
    </source>
</evidence>
<dbReference type="Gene3D" id="3.20.20.70">
    <property type="entry name" value="Aldolase class I"/>
    <property type="match status" value="1"/>
</dbReference>
<dbReference type="InterPro" id="IPR013785">
    <property type="entry name" value="Aldolase_TIM"/>
</dbReference>
<reference evidence="2" key="1">
    <citation type="submission" date="2023-07" db="EMBL/GenBank/DDBJ databases">
        <title>A chromosome-level genome assembly of Lolium multiflorum.</title>
        <authorList>
            <person name="Chen Y."/>
            <person name="Copetti D."/>
            <person name="Kolliker R."/>
            <person name="Studer B."/>
        </authorList>
    </citation>
    <scope>NUCLEOTIDE SEQUENCE</scope>
    <source>
        <strain evidence="2">02402/16</strain>
        <tissue evidence="2">Leaf</tissue>
    </source>
</reference>
<feature type="region of interest" description="Disordered" evidence="1">
    <location>
        <begin position="1"/>
        <end position="69"/>
    </location>
</feature>
<evidence type="ECO:0000256" key="1">
    <source>
        <dbReference type="SAM" id="MobiDB-lite"/>
    </source>
</evidence>
<evidence type="ECO:0000313" key="3">
    <source>
        <dbReference type="Proteomes" id="UP001231189"/>
    </source>
</evidence>